<dbReference type="PROSITE" id="PS51318">
    <property type="entry name" value="TAT"/>
    <property type="match status" value="1"/>
</dbReference>
<reference evidence="1 2" key="1">
    <citation type="submission" date="2020-08" db="EMBL/GenBank/DDBJ databases">
        <title>Genomic Encyclopedia of Type Strains, Phase IV (KMG-IV): sequencing the most valuable type-strain genomes for metagenomic binning, comparative biology and taxonomic classification.</title>
        <authorList>
            <person name="Goeker M."/>
        </authorList>
    </citation>
    <scope>NUCLEOTIDE SEQUENCE [LARGE SCALE GENOMIC DNA]</scope>
    <source>
        <strain evidence="1 2">DSM 12252</strain>
    </source>
</reference>
<dbReference type="Proteomes" id="UP000590740">
    <property type="component" value="Unassembled WGS sequence"/>
</dbReference>
<dbReference type="Pfam" id="PF13618">
    <property type="entry name" value="Gluconate_2-dh3"/>
    <property type="match status" value="1"/>
</dbReference>
<dbReference type="RefSeq" id="WP_221306278.1">
    <property type="nucleotide sequence ID" value="NZ_JACHIG010000015.1"/>
</dbReference>
<protein>
    <recommendedName>
        <fullName evidence="3">Gluconate 2-dehydrogenase subunit 3</fullName>
    </recommendedName>
</protein>
<proteinExistence type="predicted"/>
<organism evidence="1 2">
    <name type="scientific">Prosthecobacter vanneervenii</name>
    <dbReference type="NCBI Taxonomy" id="48466"/>
    <lineage>
        <taxon>Bacteria</taxon>
        <taxon>Pseudomonadati</taxon>
        <taxon>Verrucomicrobiota</taxon>
        <taxon>Verrucomicrobiia</taxon>
        <taxon>Verrucomicrobiales</taxon>
        <taxon>Verrucomicrobiaceae</taxon>
        <taxon>Prosthecobacter</taxon>
    </lineage>
</organism>
<evidence type="ECO:0008006" key="3">
    <source>
        <dbReference type="Google" id="ProtNLM"/>
    </source>
</evidence>
<dbReference type="EMBL" id="JACHIG010000015">
    <property type="protein sequence ID" value="MBB5035275.1"/>
    <property type="molecule type" value="Genomic_DNA"/>
</dbReference>
<evidence type="ECO:0000313" key="2">
    <source>
        <dbReference type="Proteomes" id="UP000590740"/>
    </source>
</evidence>
<name>A0A7W7YFK4_9BACT</name>
<accession>A0A7W7YFK4</accession>
<evidence type="ECO:0000313" key="1">
    <source>
        <dbReference type="EMBL" id="MBB5035275.1"/>
    </source>
</evidence>
<keyword evidence="2" id="KW-1185">Reference proteome</keyword>
<dbReference type="InterPro" id="IPR006311">
    <property type="entry name" value="TAT_signal"/>
</dbReference>
<sequence>MSAPKDLPRMDRRTALQWMLTATASMAARDAQLVAADAASSNAKGYGPDPVMAKVYKPGDVWPLTFTEPQRRATRALCDVIIPADAASPSASAVGVHDFIDEWISSPYPAQAGDRRVILEGLKWIDEESARRFSKTFAELSPEQQLALCTDLAASKPKPELKKGAAFFKRFRDLTAGGYYTTPEGMKAIGYVGNVPSGSFEGPPIEALKHVGLA</sequence>
<comment type="caution">
    <text evidence="1">The sequence shown here is derived from an EMBL/GenBank/DDBJ whole genome shotgun (WGS) entry which is preliminary data.</text>
</comment>
<dbReference type="AlphaFoldDB" id="A0A7W7YFK4"/>
<dbReference type="InterPro" id="IPR027056">
    <property type="entry name" value="Gluconate_2DH_su3"/>
</dbReference>
<gene>
    <name evidence="1" type="ORF">HNQ65_004885</name>
</gene>